<proteinExistence type="predicted"/>
<accession>A0AAW2Q226</accession>
<name>A0AAW2Q226_SESRA</name>
<gene>
    <name evidence="1" type="ORF">Sradi_3851100</name>
</gene>
<dbReference type="AlphaFoldDB" id="A0AAW2Q226"/>
<organism evidence="1">
    <name type="scientific">Sesamum radiatum</name>
    <name type="common">Black benniseed</name>
    <dbReference type="NCBI Taxonomy" id="300843"/>
    <lineage>
        <taxon>Eukaryota</taxon>
        <taxon>Viridiplantae</taxon>
        <taxon>Streptophyta</taxon>
        <taxon>Embryophyta</taxon>
        <taxon>Tracheophyta</taxon>
        <taxon>Spermatophyta</taxon>
        <taxon>Magnoliopsida</taxon>
        <taxon>eudicotyledons</taxon>
        <taxon>Gunneridae</taxon>
        <taxon>Pentapetalae</taxon>
        <taxon>asterids</taxon>
        <taxon>lamiids</taxon>
        <taxon>Lamiales</taxon>
        <taxon>Pedaliaceae</taxon>
        <taxon>Sesamum</taxon>
    </lineage>
</organism>
<reference evidence="1" key="1">
    <citation type="submission" date="2020-06" db="EMBL/GenBank/DDBJ databases">
        <authorList>
            <person name="Li T."/>
            <person name="Hu X."/>
            <person name="Zhang T."/>
            <person name="Song X."/>
            <person name="Zhang H."/>
            <person name="Dai N."/>
            <person name="Sheng W."/>
            <person name="Hou X."/>
            <person name="Wei L."/>
        </authorList>
    </citation>
    <scope>NUCLEOTIDE SEQUENCE</scope>
    <source>
        <strain evidence="1">G02</strain>
        <tissue evidence="1">Leaf</tissue>
    </source>
</reference>
<comment type="caution">
    <text evidence="1">The sequence shown here is derived from an EMBL/GenBank/DDBJ whole genome shotgun (WGS) entry which is preliminary data.</text>
</comment>
<dbReference type="EMBL" id="JACGWJ010000016">
    <property type="protein sequence ID" value="KAL0361666.1"/>
    <property type="molecule type" value="Genomic_DNA"/>
</dbReference>
<reference evidence="1" key="2">
    <citation type="journal article" date="2024" name="Plant">
        <title>Genomic evolution and insights into agronomic trait innovations of Sesamum species.</title>
        <authorList>
            <person name="Miao H."/>
            <person name="Wang L."/>
            <person name="Qu L."/>
            <person name="Liu H."/>
            <person name="Sun Y."/>
            <person name="Le M."/>
            <person name="Wang Q."/>
            <person name="Wei S."/>
            <person name="Zheng Y."/>
            <person name="Lin W."/>
            <person name="Duan Y."/>
            <person name="Cao H."/>
            <person name="Xiong S."/>
            <person name="Wang X."/>
            <person name="Wei L."/>
            <person name="Li C."/>
            <person name="Ma Q."/>
            <person name="Ju M."/>
            <person name="Zhao R."/>
            <person name="Li G."/>
            <person name="Mu C."/>
            <person name="Tian Q."/>
            <person name="Mei H."/>
            <person name="Zhang T."/>
            <person name="Gao T."/>
            <person name="Zhang H."/>
        </authorList>
    </citation>
    <scope>NUCLEOTIDE SEQUENCE</scope>
    <source>
        <strain evidence="1">G02</strain>
    </source>
</reference>
<sequence>MAEFLQLAHRVVDSGDLVSMEALTSLKTKWEETMGPVAVTQVVQMSTLKPVDEHVLTLFPLLVGFVWRDVISFLHWR</sequence>
<evidence type="ECO:0000313" key="1">
    <source>
        <dbReference type="EMBL" id="KAL0361666.1"/>
    </source>
</evidence>
<protein>
    <submittedName>
        <fullName evidence="1">Uncharacterized protein</fullName>
    </submittedName>
</protein>